<keyword evidence="5" id="KW-0902">Two-component regulatory system</keyword>
<dbReference type="CDD" id="cd17536">
    <property type="entry name" value="REC_YesN-like"/>
    <property type="match status" value="1"/>
</dbReference>
<evidence type="ECO:0000313" key="14">
    <source>
        <dbReference type="Proteomes" id="UP000284277"/>
    </source>
</evidence>
<evidence type="ECO:0000256" key="9">
    <source>
        <dbReference type="ARBA" id="ARBA00024867"/>
    </source>
</evidence>
<feature type="modified residue" description="4-aspartylphosphate" evidence="10">
    <location>
        <position position="55"/>
    </location>
</feature>
<protein>
    <recommendedName>
        <fullName evidence="2">Stage 0 sporulation protein A homolog</fullName>
    </recommendedName>
</protein>
<evidence type="ECO:0000256" key="4">
    <source>
        <dbReference type="ARBA" id="ARBA00022553"/>
    </source>
</evidence>
<name>A0A419T903_9FIRM</name>
<dbReference type="PRINTS" id="PR00032">
    <property type="entry name" value="HTHARAC"/>
</dbReference>
<sequence length="531" mass="60885">MYRVLIIDDEDYVRDLLVRNIHSSDLDVEVVAVAGNGREGLKEALLKKPDIVITDIAMPFMNGLELIKEMQKAGLHSKNVVISGYDEFDYAKQAISLGVKDYLLKPFLPKELTDVMMKLLKELDSQKALQQNMSLLKEQAISREGLVREKALRALLKGKECQTETDISLEGKYYVAGVVRLEGSAWDFSRQEQVEEFLMLVRNGYLLPDIFMFAVSFDGIQLAVIWCGGGEDEGEFLKNIGLSLEKINVSLEKYYHFQLNCAVGKAYTSQFDLEHSYREAMAVWRGNLDGNRQILFYGEDNGKKEEITSGQIREWKNQIRMSVRRGQKEGALKSLTGLMKCYASFSNKKNDYVSVSVGELVYAIQNDMEQEGYDRADTEPLSSMQDRITYGSLMDMKDMLDTYIRKCCLVVRDNSEETKADAVVKLIKLMIENDLQNLDLDLEWVAAKVHFSSSYVRQIFKQYVGESLGEYLIRKRMERAGKFLQETGLKIQEIAEECGYENQRYFASSFKKYYGCTPTEFKKAVEEEHLY</sequence>
<evidence type="ECO:0000256" key="2">
    <source>
        <dbReference type="ARBA" id="ARBA00018672"/>
    </source>
</evidence>
<dbReference type="SUPFAM" id="SSF52172">
    <property type="entry name" value="CheY-like"/>
    <property type="match status" value="1"/>
</dbReference>
<dbReference type="SMART" id="SM00448">
    <property type="entry name" value="REC"/>
    <property type="match status" value="1"/>
</dbReference>
<dbReference type="PANTHER" id="PTHR42713:SF3">
    <property type="entry name" value="TRANSCRIPTIONAL REGULATORY PROTEIN HPTR"/>
    <property type="match status" value="1"/>
</dbReference>
<feature type="domain" description="Response regulatory" evidence="12">
    <location>
        <begin position="3"/>
        <end position="120"/>
    </location>
</feature>
<dbReference type="GO" id="GO:0043565">
    <property type="term" value="F:sequence-specific DNA binding"/>
    <property type="evidence" value="ECO:0007669"/>
    <property type="project" value="InterPro"/>
</dbReference>
<dbReference type="Gene3D" id="1.10.10.60">
    <property type="entry name" value="Homeodomain-like"/>
    <property type="match status" value="2"/>
</dbReference>
<dbReference type="InterPro" id="IPR011006">
    <property type="entry name" value="CheY-like_superfamily"/>
</dbReference>
<keyword evidence="8" id="KW-0804">Transcription</keyword>
<keyword evidence="7" id="KW-0238">DNA-binding</keyword>
<dbReference type="SMART" id="SM00342">
    <property type="entry name" value="HTH_ARAC"/>
    <property type="match status" value="1"/>
</dbReference>
<reference evidence="13 14" key="1">
    <citation type="submission" date="2016-08" db="EMBL/GenBank/DDBJ databases">
        <title>A new outlook on sporulation: Clostridium algidixylanolyticum.</title>
        <authorList>
            <person name="Poppleton D.I."/>
            <person name="Gribaldo S."/>
        </authorList>
    </citation>
    <scope>NUCLEOTIDE SEQUENCE [LARGE SCALE GENOMIC DNA]</scope>
    <source>
        <strain evidence="13 14">SPL73</strain>
    </source>
</reference>
<dbReference type="EMBL" id="MCIA01000003">
    <property type="protein sequence ID" value="RKD33954.1"/>
    <property type="molecule type" value="Genomic_DNA"/>
</dbReference>
<dbReference type="PROSITE" id="PS50110">
    <property type="entry name" value="RESPONSE_REGULATORY"/>
    <property type="match status" value="1"/>
</dbReference>
<dbReference type="SUPFAM" id="SSF46689">
    <property type="entry name" value="Homeodomain-like"/>
    <property type="match status" value="1"/>
</dbReference>
<proteinExistence type="predicted"/>
<dbReference type="Gene3D" id="3.40.50.2300">
    <property type="match status" value="1"/>
</dbReference>
<evidence type="ECO:0000259" key="12">
    <source>
        <dbReference type="PROSITE" id="PS50110"/>
    </source>
</evidence>
<dbReference type="InterPro" id="IPR051552">
    <property type="entry name" value="HptR"/>
</dbReference>
<dbReference type="GO" id="GO:0003700">
    <property type="term" value="F:DNA-binding transcription factor activity"/>
    <property type="evidence" value="ECO:0007669"/>
    <property type="project" value="InterPro"/>
</dbReference>
<dbReference type="InterPro" id="IPR020449">
    <property type="entry name" value="Tscrpt_reg_AraC-type_HTH"/>
</dbReference>
<feature type="domain" description="HTH araC/xylS-type" evidence="11">
    <location>
        <begin position="425"/>
        <end position="524"/>
    </location>
</feature>
<gene>
    <name evidence="13" type="ORF">BET01_12365</name>
</gene>
<evidence type="ECO:0000256" key="3">
    <source>
        <dbReference type="ARBA" id="ARBA00022490"/>
    </source>
</evidence>
<evidence type="ECO:0000256" key="10">
    <source>
        <dbReference type="PROSITE-ProRule" id="PRU00169"/>
    </source>
</evidence>
<evidence type="ECO:0000256" key="5">
    <source>
        <dbReference type="ARBA" id="ARBA00023012"/>
    </source>
</evidence>
<keyword evidence="4 10" id="KW-0597">Phosphoprotein</keyword>
<dbReference type="GO" id="GO:0000160">
    <property type="term" value="P:phosphorelay signal transduction system"/>
    <property type="evidence" value="ECO:0007669"/>
    <property type="project" value="UniProtKB-KW"/>
</dbReference>
<comment type="caution">
    <text evidence="13">The sequence shown here is derived from an EMBL/GenBank/DDBJ whole genome shotgun (WGS) entry which is preliminary data.</text>
</comment>
<evidence type="ECO:0000256" key="6">
    <source>
        <dbReference type="ARBA" id="ARBA00023015"/>
    </source>
</evidence>
<dbReference type="GO" id="GO:0005737">
    <property type="term" value="C:cytoplasm"/>
    <property type="evidence" value="ECO:0007669"/>
    <property type="project" value="UniProtKB-SubCell"/>
</dbReference>
<keyword evidence="6" id="KW-0805">Transcription regulation</keyword>
<dbReference type="InterPro" id="IPR001789">
    <property type="entry name" value="Sig_transdc_resp-reg_receiver"/>
</dbReference>
<keyword evidence="3" id="KW-0963">Cytoplasm</keyword>
<dbReference type="PROSITE" id="PS01124">
    <property type="entry name" value="HTH_ARAC_FAMILY_2"/>
    <property type="match status" value="1"/>
</dbReference>
<organism evidence="13 14">
    <name type="scientific">Lacrimispora algidixylanolytica</name>
    <dbReference type="NCBI Taxonomy" id="94868"/>
    <lineage>
        <taxon>Bacteria</taxon>
        <taxon>Bacillati</taxon>
        <taxon>Bacillota</taxon>
        <taxon>Clostridia</taxon>
        <taxon>Lachnospirales</taxon>
        <taxon>Lachnospiraceae</taxon>
        <taxon>Lacrimispora</taxon>
    </lineage>
</organism>
<evidence type="ECO:0000256" key="8">
    <source>
        <dbReference type="ARBA" id="ARBA00023163"/>
    </source>
</evidence>
<comment type="function">
    <text evidence="9">May play the central regulatory role in sporulation. It may be an element of the effector pathway responsible for the activation of sporulation genes in response to nutritional stress. Spo0A may act in concert with spo0H (a sigma factor) to control the expression of some genes that are critical to the sporulation process.</text>
</comment>
<dbReference type="InterPro" id="IPR009057">
    <property type="entry name" value="Homeodomain-like_sf"/>
</dbReference>
<keyword evidence="14" id="KW-1185">Reference proteome</keyword>
<dbReference type="Pfam" id="PF12833">
    <property type="entry name" value="HTH_18"/>
    <property type="match status" value="1"/>
</dbReference>
<evidence type="ECO:0000313" key="13">
    <source>
        <dbReference type="EMBL" id="RKD33954.1"/>
    </source>
</evidence>
<dbReference type="Proteomes" id="UP000284277">
    <property type="component" value="Unassembled WGS sequence"/>
</dbReference>
<evidence type="ECO:0000259" key="11">
    <source>
        <dbReference type="PROSITE" id="PS01124"/>
    </source>
</evidence>
<evidence type="ECO:0000256" key="7">
    <source>
        <dbReference type="ARBA" id="ARBA00023125"/>
    </source>
</evidence>
<dbReference type="AlphaFoldDB" id="A0A419T903"/>
<dbReference type="PANTHER" id="PTHR42713">
    <property type="entry name" value="HISTIDINE KINASE-RELATED"/>
    <property type="match status" value="1"/>
</dbReference>
<evidence type="ECO:0000256" key="1">
    <source>
        <dbReference type="ARBA" id="ARBA00004496"/>
    </source>
</evidence>
<dbReference type="InterPro" id="IPR018060">
    <property type="entry name" value="HTH_AraC"/>
</dbReference>
<accession>A0A419T903</accession>
<comment type="subcellular location">
    <subcellularLocation>
        <location evidence="1">Cytoplasm</location>
    </subcellularLocation>
</comment>
<dbReference type="Pfam" id="PF00072">
    <property type="entry name" value="Response_reg"/>
    <property type="match status" value="1"/>
</dbReference>